<dbReference type="EMBL" id="CP002352">
    <property type="protein sequence ID" value="ADV42831.1"/>
    <property type="molecule type" value="Genomic_DNA"/>
</dbReference>
<dbReference type="eggNOG" id="ENOG5034AIK">
    <property type="taxonomic scope" value="Bacteria"/>
</dbReference>
<proteinExistence type="predicted"/>
<dbReference type="HOGENOM" id="CLU_677326_0_0_10"/>
<dbReference type="RefSeq" id="WP_013546445.1">
    <property type="nucleotide sequence ID" value="NC_014933.1"/>
</dbReference>
<evidence type="ECO:0008006" key="3">
    <source>
        <dbReference type="Google" id="ProtNLM"/>
    </source>
</evidence>
<sequence length="408" mass="46532">MKYTYLILIAIACFGCTSTQKPSGQDTPEAQLPYIIDLSDVEYSESPQLLSDFVESIEYIKLSEEPLIPDIFTTYLAGDNKGNIYVDAIGDIYKYDSTGAYIKSLFKKGQGPDEVAQKIGRSVFNIDKNYVLVNDYGKVDYCKFTLDGIFTGMERKRTGLVSKDIFAFWKNTELYRYINNAPYEHYSEINRDSLFFFTVRDLSSDSVILKLRNYHFDIKGKVIGGYAISPCAPAYRGVINDSLLWIKPSNVDTVFCTTDWKDLRPLYIIKQPKNAADYAWQTIFEAGSDNYSTNEYLNKMRLLGICALKNGLLYYYYQNMEKSGIGFCSANGRGNTFSQLFKNDVDKYCPSIDFSNLIYHGTSFQKNGYLYLLVDAFKFFEEGAKSPFPDLTEDSNPVVVKLKLKGRK</sequence>
<dbReference type="AlphaFoldDB" id="E6SPE2"/>
<dbReference type="Proteomes" id="UP000008630">
    <property type="component" value="Chromosome"/>
</dbReference>
<keyword evidence="2" id="KW-1185">Reference proteome</keyword>
<accession>E6SPE2</accession>
<organism evidence="1 2">
    <name type="scientific">Bacteroides helcogenes (strain ATCC 35417 / DSM 20613 / JCM 6297 / CCUG 15421 / P 36-108)</name>
    <dbReference type="NCBI Taxonomy" id="693979"/>
    <lineage>
        <taxon>Bacteria</taxon>
        <taxon>Pseudomonadati</taxon>
        <taxon>Bacteroidota</taxon>
        <taxon>Bacteroidia</taxon>
        <taxon>Bacteroidales</taxon>
        <taxon>Bacteroidaceae</taxon>
        <taxon>Bacteroides</taxon>
    </lineage>
</organism>
<dbReference type="PATRIC" id="fig|693979.3.peg.863"/>
<reference key="1">
    <citation type="submission" date="2010-11" db="EMBL/GenBank/DDBJ databases">
        <title>The complete genome of Bacteroides helcogenes P 36-108.</title>
        <authorList>
            <consortium name="US DOE Joint Genome Institute (JGI-PGF)"/>
            <person name="Lucas S."/>
            <person name="Copeland A."/>
            <person name="Lapidus A."/>
            <person name="Bruce D."/>
            <person name="Goodwin L."/>
            <person name="Pitluck S."/>
            <person name="Kyrpides N."/>
            <person name="Mavromatis K."/>
            <person name="Ivanova N."/>
            <person name="Zeytun A."/>
            <person name="Brettin T."/>
            <person name="Detter J.C."/>
            <person name="Tapia R."/>
            <person name="Han C."/>
            <person name="Land M."/>
            <person name="Hauser L."/>
            <person name="Markowitz V."/>
            <person name="Cheng J.-F."/>
            <person name="Hugenholtz P."/>
            <person name="Woyke T."/>
            <person name="Wu D."/>
            <person name="Gronow S."/>
            <person name="Wellnitz S."/>
            <person name="Brambilla E."/>
            <person name="Klenk H.-P."/>
            <person name="Eisen J.A."/>
        </authorList>
    </citation>
    <scope>NUCLEOTIDE SEQUENCE</scope>
    <source>
        <strain>P 36-108</strain>
    </source>
</reference>
<reference evidence="1 2" key="2">
    <citation type="journal article" date="2011" name="Stand. Genomic Sci.">
        <title>Complete genome sequence of Bacteroides helcogenes type strain (P 36-108).</title>
        <authorList>
            <person name="Pati A."/>
            <person name="Gronow S."/>
            <person name="Zeytun A."/>
            <person name="Lapidus A."/>
            <person name="Nolan M."/>
            <person name="Hammon N."/>
            <person name="Deshpande S."/>
            <person name="Cheng J.F."/>
            <person name="Tapia R."/>
            <person name="Han C."/>
            <person name="Goodwin L."/>
            <person name="Pitluck S."/>
            <person name="Liolios K."/>
            <person name="Pagani I."/>
            <person name="Ivanova N."/>
            <person name="Mavromatis K."/>
            <person name="Chen A."/>
            <person name="Palaniappan K."/>
            <person name="Land M."/>
            <person name="Hauser L."/>
            <person name="Chang Y.J."/>
            <person name="Jeffries C.D."/>
            <person name="Detter J.C."/>
            <person name="Brambilla E."/>
            <person name="Rohde M."/>
            <person name="Goker M."/>
            <person name="Woyke T."/>
            <person name="Bristow J."/>
            <person name="Eisen J.A."/>
            <person name="Markowitz V."/>
            <person name="Hugenholtz P."/>
            <person name="Kyrpides N.C."/>
            <person name="Klenk H.P."/>
            <person name="Lucas S."/>
        </authorList>
    </citation>
    <scope>NUCLEOTIDE SEQUENCE [LARGE SCALE GENOMIC DNA]</scope>
    <source>
        <strain evidence="2">ATCC 35417 / DSM 20613 / JCM 6297 / CCUG 15421 / P 36-108</strain>
    </source>
</reference>
<protein>
    <recommendedName>
        <fullName evidence="3">6-bladed beta-propeller</fullName>
    </recommendedName>
</protein>
<evidence type="ECO:0000313" key="1">
    <source>
        <dbReference type="EMBL" id="ADV42831.1"/>
    </source>
</evidence>
<gene>
    <name evidence="1" type="ordered locus">Bache_0810</name>
</gene>
<dbReference type="KEGG" id="bhl:Bache_0810"/>
<dbReference type="OrthoDB" id="1052612at2"/>
<name>E6SPE2_BACT6</name>
<evidence type="ECO:0000313" key="2">
    <source>
        <dbReference type="Proteomes" id="UP000008630"/>
    </source>
</evidence>